<dbReference type="PANTHER" id="PTHR35828">
    <property type="entry name" value="OS08G0203800 PROTEIN-RELATED"/>
    <property type="match status" value="1"/>
</dbReference>
<name>M8AXY6_AEGTA</name>
<proteinExistence type="predicted"/>
<dbReference type="EnsemblPlants" id="EMT09322">
    <property type="protein sequence ID" value="EMT09322"/>
    <property type="gene ID" value="F775_11525"/>
</dbReference>
<feature type="domain" description="DUF7595" evidence="1">
    <location>
        <begin position="73"/>
        <end position="402"/>
    </location>
</feature>
<accession>M8AXY6</accession>
<dbReference type="InterPro" id="IPR036047">
    <property type="entry name" value="F-box-like_dom_sf"/>
</dbReference>
<reference evidence="2" key="1">
    <citation type="submission" date="2015-06" db="UniProtKB">
        <authorList>
            <consortium name="EnsemblPlants"/>
        </authorList>
    </citation>
    <scope>IDENTIFICATION</scope>
</reference>
<evidence type="ECO:0000313" key="2">
    <source>
        <dbReference type="EnsemblPlants" id="EMT09322"/>
    </source>
</evidence>
<dbReference type="Pfam" id="PF24523">
    <property type="entry name" value="DUF7595"/>
    <property type="match status" value="1"/>
</dbReference>
<sequence>MSTKRACVRACDETTTAATLPVDLLLEIAARSDAVAIVRCAAASKPLRGAILDPAFRRRLALRGFDPTLLRHVSYTLEERDVNRIARVVQTSSDSDSEPVPVRSRLASLSLEPAAWRDGLVVFRRRSYSRDQYRLIKNISPGQYEADEQLTVCSNIITGQAFPLPPMAVRDHYPPALLTVDGNCFELLVADEDLTSQIYSSEDGKWSAARAAHHAVHPPPRSLLGNNKHPVIIGRTVHWLCVPGWCHNLAKADELQIVALDVDTAQATVIPLPQGCVSRMPGTKNNNEIRLAVSAGGTRLSLLVSEARVMSMWSLWESGWSRRVLIDGPDWDVHKSVSFEGFGERSGTVLFDMSNVGLVQFNLATMEALVLLHTSGPKKNRISQVCLHEINLDSMLRAMKPFI</sequence>
<organism evidence="2">
    <name type="scientific">Aegilops tauschii</name>
    <name type="common">Tausch's goatgrass</name>
    <name type="synonym">Aegilops squarrosa</name>
    <dbReference type="NCBI Taxonomy" id="37682"/>
    <lineage>
        <taxon>Eukaryota</taxon>
        <taxon>Viridiplantae</taxon>
        <taxon>Streptophyta</taxon>
        <taxon>Embryophyta</taxon>
        <taxon>Tracheophyta</taxon>
        <taxon>Spermatophyta</taxon>
        <taxon>Magnoliopsida</taxon>
        <taxon>Liliopsida</taxon>
        <taxon>Poales</taxon>
        <taxon>Poaceae</taxon>
        <taxon>BOP clade</taxon>
        <taxon>Pooideae</taxon>
        <taxon>Triticodae</taxon>
        <taxon>Triticeae</taxon>
        <taxon>Triticinae</taxon>
        <taxon>Aegilops</taxon>
    </lineage>
</organism>
<evidence type="ECO:0000259" key="1">
    <source>
        <dbReference type="Pfam" id="PF24523"/>
    </source>
</evidence>
<dbReference type="SUPFAM" id="SSF81383">
    <property type="entry name" value="F-box domain"/>
    <property type="match status" value="1"/>
</dbReference>
<protein>
    <recommendedName>
        <fullName evidence="1">DUF7595 domain-containing protein</fullName>
    </recommendedName>
</protein>
<dbReference type="AlphaFoldDB" id="M8AXY6"/>
<dbReference type="PANTHER" id="PTHR35828:SF47">
    <property type="entry name" value="F-BOX DOMAIN-CONTAINING PROTEIN"/>
    <property type="match status" value="1"/>
</dbReference>
<dbReference type="ExpressionAtlas" id="M8AXY6">
    <property type="expression patterns" value="baseline"/>
</dbReference>
<dbReference type="InterPro" id="IPR056016">
    <property type="entry name" value="DUF7595"/>
</dbReference>